<protein>
    <submittedName>
        <fullName evidence="1">Uncharacterized protein</fullName>
    </submittedName>
</protein>
<keyword evidence="2" id="KW-1185">Reference proteome</keyword>
<dbReference type="KEGG" id="mars:A8C75_01975"/>
<evidence type="ECO:0000313" key="2">
    <source>
        <dbReference type="Proteomes" id="UP000078070"/>
    </source>
</evidence>
<dbReference type="AlphaFoldDB" id="A0A1A9EUD3"/>
<accession>A0A1A9EUD3</accession>
<reference evidence="2" key="1">
    <citation type="submission" date="2016-05" db="EMBL/GenBank/DDBJ databases">
        <authorList>
            <person name="Baek K."/>
            <person name="Yang S.-J."/>
        </authorList>
    </citation>
    <scope>NUCLEOTIDE SEQUENCE [LARGE SCALE GENOMIC DNA]</scope>
    <source>
        <strain evidence="2">ST58-10</strain>
    </source>
</reference>
<sequence length="155" mass="17033">MQGYITGLPIEGITLTQQLLQCLGGVLGLQQRAILVPRRALELLLNSSMQINNNAMGLQGGTIGFTNDGTAAGCQHDIVTFAKVVNDRLLTFTEACLPLYIEYPGNIRPRTGLYLPVTVDKLQIQLVRKKTPYGAFSSSHRAYKKDVQIVPNPDY</sequence>
<evidence type="ECO:0000313" key="1">
    <source>
        <dbReference type="EMBL" id="ANG61350.1"/>
    </source>
</evidence>
<dbReference type="Proteomes" id="UP000078070">
    <property type="component" value="Chromosome"/>
</dbReference>
<dbReference type="STRING" id="1821621.A8C75_01975"/>
<proteinExistence type="predicted"/>
<name>A0A1A9EUD3_9GAMM</name>
<gene>
    <name evidence="1" type="ORF">A8C75_01975</name>
</gene>
<dbReference type="EMBL" id="CP015839">
    <property type="protein sequence ID" value="ANG61350.1"/>
    <property type="molecule type" value="Genomic_DNA"/>
</dbReference>
<reference evidence="1 2" key="2">
    <citation type="journal article" date="2018" name="Int. J. Syst. Evol. Microbiol.">
        <title>Marinobacterium aestuarii sp. nov., a benzene-degrading marine bacterium isolated from estuary sediment.</title>
        <authorList>
            <person name="Bae S.S."/>
            <person name="Jung J."/>
            <person name="Chung D."/>
            <person name="Baek K."/>
        </authorList>
    </citation>
    <scope>NUCLEOTIDE SEQUENCE [LARGE SCALE GENOMIC DNA]</scope>
    <source>
        <strain evidence="1 2">ST58-10</strain>
    </source>
</reference>
<organism evidence="1 2">
    <name type="scientific">Marinobacterium aestuarii</name>
    <dbReference type="NCBI Taxonomy" id="1821621"/>
    <lineage>
        <taxon>Bacteria</taxon>
        <taxon>Pseudomonadati</taxon>
        <taxon>Pseudomonadota</taxon>
        <taxon>Gammaproteobacteria</taxon>
        <taxon>Oceanospirillales</taxon>
        <taxon>Oceanospirillaceae</taxon>
        <taxon>Marinobacterium</taxon>
    </lineage>
</organism>